<keyword evidence="2" id="KW-0560">Oxidoreductase</keyword>
<dbReference type="SUPFAM" id="SSF51735">
    <property type="entry name" value="NAD(P)-binding Rossmann-fold domains"/>
    <property type="match status" value="1"/>
</dbReference>
<gene>
    <name evidence="3" type="ORF">G5B47_19715</name>
</gene>
<dbReference type="PANTHER" id="PTHR24321">
    <property type="entry name" value="DEHYDROGENASES, SHORT CHAIN"/>
    <property type="match status" value="1"/>
</dbReference>
<name>A0A6M1PN06_9BACL</name>
<keyword evidence="4" id="KW-1185">Reference proteome</keyword>
<dbReference type="GO" id="GO:0008206">
    <property type="term" value="P:bile acid metabolic process"/>
    <property type="evidence" value="ECO:0007669"/>
    <property type="project" value="UniProtKB-ARBA"/>
</dbReference>
<evidence type="ECO:0000256" key="1">
    <source>
        <dbReference type="ARBA" id="ARBA00006484"/>
    </source>
</evidence>
<proteinExistence type="inferred from homology"/>
<dbReference type="GO" id="GO:0016491">
    <property type="term" value="F:oxidoreductase activity"/>
    <property type="evidence" value="ECO:0007669"/>
    <property type="project" value="UniProtKB-KW"/>
</dbReference>
<dbReference type="PRINTS" id="PR00080">
    <property type="entry name" value="SDRFAMILY"/>
</dbReference>
<accession>A0A6M1PN06</accession>
<dbReference type="PANTHER" id="PTHR24321:SF8">
    <property type="entry name" value="ESTRADIOL 17-BETA-DEHYDROGENASE 8-RELATED"/>
    <property type="match status" value="1"/>
</dbReference>
<dbReference type="Proteomes" id="UP000480151">
    <property type="component" value="Unassembled WGS sequence"/>
</dbReference>
<dbReference type="CDD" id="cd05233">
    <property type="entry name" value="SDR_c"/>
    <property type="match status" value="1"/>
</dbReference>
<evidence type="ECO:0000256" key="2">
    <source>
        <dbReference type="ARBA" id="ARBA00023002"/>
    </source>
</evidence>
<protein>
    <submittedName>
        <fullName evidence="3">SDR family oxidoreductase</fullName>
    </submittedName>
</protein>
<evidence type="ECO:0000313" key="3">
    <source>
        <dbReference type="EMBL" id="NGM84640.1"/>
    </source>
</evidence>
<reference evidence="3 4" key="1">
    <citation type="submission" date="2020-02" db="EMBL/GenBank/DDBJ databases">
        <authorList>
            <person name="Gao J."/>
            <person name="Sun J."/>
        </authorList>
    </citation>
    <scope>NUCLEOTIDE SEQUENCE [LARGE SCALE GENOMIC DNA]</scope>
    <source>
        <strain evidence="3 4">7124</strain>
    </source>
</reference>
<dbReference type="EMBL" id="JAAKGU010000010">
    <property type="protein sequence ID" value="NGM84640.1"/>
    <property type="molecule type" value="Genomic_DNA"/>
</dbReference>
<dbReference type="RefSeq" id="WP_165101748.1">
    <property type="nucleotide sequence ID" value="NZ_JAAKGU010000010.1"/>
</dbReference>
<organism evidence="3 4">
    <name type="scientific">Paenibacillus apii</name>
    <dbReference type="NCBI Taxonomy" id="1850370"/>
    <lineage>
        <taxon>Bacteria</taxon>
        <taxon>Bacillati</taxon>
        <taxon>Bacillota</taxon>
        <taxon>Bacilli</taxon>
        <taxon>Bacillales</taxon>
        <taxon>Paenibacillaceae</taxon>
        <taxon>Paenibacillus</taxon>
    </lineage>
</organism>
<dbReference type="PRINTS" id="PR00081">
    <property type="entry name" value="GDHRDH"/>
</dbReference>
<sequence>MLFDKKIIITGAATGIGKAVVKLSLREGASVIACDMNSRLLEELKKEEAEACHQLHTYQADVSEYEQVRDFFAYIETEHPDANGLVNNAGIYLAKSILDYQENEIDKVMDINIKGAVYFSQLFGRRMLRNRQQGTIVNMSSVSGMEGSSDAVYGLTKAALLGLTKSCAMNFSPYIRVNAVAPTMVDTSMMQTIPDWRKKEYLSHQLIQTPVLPEDVAETVVFLLSEKSRHYTGATFDINNGGYLR</sequence>
<dbReference type="AlphaFoldDB" id="A0A6M1PN06"/>
<dbReference type="InterPro" id="IPR002347">
    <property type="entry name" value="SDR_fam"/>
</dbReference>
<dbReference type="Pfam" id="PF13561">
    <property type="entry name" value="adh_short_C2"/>
    <property type="match status" value="1"/>
</dbReference>
<comment type="caution">
    <text evidence="3">The sequence shown here is derived from an EMBL/GenBank/DDBJ whole genome shotgun (WGS) entry which is preliminary data.</text>
</comment>
<dbReference type="InterPro" id="IPR036291">
    <property type="entry name" value="NAD(P)-bd_dom_sf"/>
</dbReference>
<evidence type="ECO:0000313" key="4">
    <source>
        <dbReference type="Proteomes" id="UP000480151"/>
    </source>
</evidence>
<dbReference type="FunFam" id="3.40.50.720:FF:000084">
    <property type="entry name" value="Short-chain dehydrogenase reductase"/>
    <property type="match status" value="1"/>
</dbReference>
<comment type="similarity">
    <text evidence="1">Belongs to the short-chain dehydrogenases/reductases (SDR) family.</text>
</comment>
<dbReference type="Gene3D" id="3.40.50.720">
    <property type="entry name" value="NAD(P)-binding Rossmann-like Domain"/>
    <property type="match status" value="1"/>
</dbReference>